<feature type="region of interest" description="Disordered" evidence="1">
    <location>
        <begin position="250"/>
        <end position="274"/>
    </location>
</feature>
<feature type="compositionally biased region" description="Polar residues" evidence="1">
    <location>
        <begin position="261"/>
        <end position="274"/>
    </location>
</feature>
<comment type="caution">
    <text evidence="3">The sequence shown here is derived from an EMBL/GenBank/DDBJ whole genome shotgun (WGS) entry which is preliminary data.</text>
</comment>
<evidence type="ECO:0000313" key="3">
    <source>
        <dbReference type="EMBL" id="RVX18957.1"/>
    </source>
</evidence>
<protein>
    <recommendedName>
        <fullName evidence="2">Retrotransposon Copia-like N-terminal domain-containing protein</fullName>
    </recommendedName>
</protein>
<gene>
    <name evidence="3" type="ORF">CK203_006794</name>
</gene>
<proteinExistence type="predicted"/>
<dbReference type="PANTHER" id="PTHR37610">
    <property type="entry name" value="CCHC-TYPE DOMAIN-CONTAINING PROTEIN"/>
    <property type="match status" value="1"/>
</dbReference>
<accession>A0A438KCN1</accession>
<dbReference type="InterPro" id="IPR029472">
    <property type="entry name" value="Copia-like_N"/>
</dbReference>
<sequence length="274" mass="30840">MGIRARTLIISMAKTAMTGSLPGDNPKSEISDKTHADQPVTAFPGGDNSSLQITAHKLNGKNYLQWSQSIKIVICSRGKFKYITGEAKAPAPTAPAYKKWFAENSIVHTWLINSMEPMISRRYLFLPTAKDVWDTPRRTNSDLGNASQVFKIPSKLKEMKQGTKSVTQYFTDLQDSWQELVLFLEEDSVCATCNVKQRQILEKERVYDFLAGLNRGLDEVRGHILSRLPFPTTEEAFAEVHREEKRWKVMLPEEGSPSAPPTESSAFATSKEQQ</sequence>
<evidence type="ECO:0000256" key="1">
    <source>
        <dbReference type="SAM" id="MobiDB-lite"/>
    </source>
</evidence>
<organism evidence="3 4">
    <name type="scientific">Vitis vinifera</name>
    <name type="common">Grape</name>
    <dbReference type="NCBI Taxonomy" id="29760"/>
    <lineage>
        <taxon>Eukaryota</taxon>
        <taxon>Viridiplantae</taxon>
        <taxon>Streptophyta</taxon>
        <taxon>Embryophyta</taxon>
        <taxon>Tracheophyta</taxon>
        <taxon>Spermatophyta</taxon>
        <taxon>Magnoliopsida</taxon>
        <taxon>eudicotyledons</taxon>
        <taxon>Gunneridae</taxon>
        <taxon>Pentapetalae</taxon>
        <taxon>rosids</taxon>
        <taxon>Vitales</taxon>
        <taxon>Vitaceae</taxon>
        <taxon>Viteae</taxon>
        <taxon>Vitis</taxon>
    </lineage>
</organism>
<dbReference type="AlphaFoldDB" id="A0A438KCN1"/>
<dbReference type="Pfam" id="PF14244">
    <property type="entry name" value="Retrotran_gag_3"/>
    <property type="match status" value="1"/>
</dbReference>
<dbReference type="EMBL" id="QGNW01000010">
    <property type="protein sequence ID" value="RVX18957.1"/>
    <property type="molecule type" value="Genomic_DNA"/>
</dbReference>
<feature type="domain" description="Retrotransposon Copia-like N-terminal" evidence="2">
    <location>
        <begin position="47"/>
        <end position="91"/>
    </location>
</feature>
<dbReference type="Proteomes" id="UP000288805">
    <property type="component" value="Unassembled WGS sequence"/>
</dbReference>
<evidence type="ECO:0000313" key="4">
    <source>
        <dbReference type="Proteomes" id="UP000288805"/>
    </source>
</evidence>
<evidence type="ECO:0000259" key="2">
    <source>
        <dbReference type="Pfam" id="PF14244"/>
    </source>
</evidence>
<dbReference type="PANTHER" id="PTHR37610:SF75">
    <property type="entry name" value="RETROTRANSPOSON COPIA-LIKE N-TERMINAL DOMAIN-CONTAINING PROTEIN"/>
    <property type="match status" value="1"/>
</dbReference>
<name>A0A438KCN1_VITVI</name>
<reference evidence="3 4" key="1">
    <citation type="journal article" date="2018" name="PLoS Genet.">
        <title>Population sequencing reveals clonal diversity and ancestral inbreeding in the grapevine cultivar Chardonnay.</title>
        <authorList>
            <person name="Roach M.J."/>
            <person name="Johnson D.L."/>
            <person name="Bohlmann J."/>
            <person name="van Vuuren H.J."/>
            <person name="Jones S.J."/>
            <person name="Pretorius I.S."/>
            <person name="Schmidt S.A."/>
            <person name="Borneman A.R."/>
        </authorList>
    </citation>
    <scope>NUCLEOTIDE SEQUENCE [LARGE SCALE GENOMIC DNA]</scope>
    <source>
        <strain evidence="4">cv. Chardonnay</strain>
        <tissue evidence="3">Leaf</tissue>
    </source>
</reference>